<accession>A0A1Y6BDK4</accession>
<evidence type="ECO:0000313" key="3">
    <source>
        <dbReference type="Proteomes" id="UP000192907"/>
    </source>
</evidence>
<protein>
    <submittedName>
        <fullName evidence="2">Uncharacterized protein</fullName>
    </submittedName>
</protein>
<name>A0A1Y6BDK4_9BACT</name>
<organism evidence="2 3">
    <name type="scientific">Pseudobacteriovorax antillogorgiicola</name>
    <dbReference type="NCBI Taxonomy" id="1513793"/>
    <lineage>
        <taxon>Bacteria</taxon>
        <taxon>Pseudomonadati</taxon>
        <taxon>Bdellovibrionota</taxon>
        <taxon>Oligoflexia</taxon>
        <taxon>Oligoflexales</taxon>
        <taxon>Pseudobacteriovoracaceae</taxon>
        <taxon>Pseudobacteriovorax</taxon>
    </lineage>
</organism>
<dbReference type="AlphaFoldDB" id="A0A1Y6BDK4"/>
<dbReference type="EMBL" id="FWZT01000004">
    <property type="protein sequence ID" value="SMF05760.1"/>
    <property type="molecule type" value="Genomic_DNA"/>
</dbReference>
<dbReference type="STRING" id="1513793.SAMN06296036_10494"/>
<sequence>MPHAKFANAKEDKKTLSQTSQPHRNQDREG</sequence>
<evidence type="ECO:0000256" key="1">
    <source>
        <dbReference type="SAM" id="MobiDB-lite"/>
    </source>
</evidence>
<feature type="region of interest" description="Disordered" evidence="1">
    <location>
        <begin position="1"/>
        <end position="30"/>
    </location>
</feature>
<gene>
    <name evidence="2" type="ORF">SAMN06296036_10494</name>
</gene>
<evidence type="ECO:0000313" key="2">
    <source>
        <dbReference type="EMBL" id="SMF05760.1"/>
    </source>
</evidence>
<dbReference type="Proteomes" id="UP000192907">
    <property type="component" value="Unassembled WGS sequence"/>
</dbReference>
<reference evidence="3" key="1">
    <citation type="submission" date="2017-04" db="EMBL/GenBank/DDBJ databases">
        <authorList>
            <person name="Varghese N."/>
            <person name="Submissions S."/>
        </authorList>
    </citation>
    <scope>NUCLEOTIDE SEQUENCE [LARGE SCALE GENOMIC DNA]</scope>
    <source>
        <strain evidence="3">RKEM611</strain>
    </source>
</reference>
<proteinExistence type="predicted"/>
<keyword evidence="3" id="KW-1185">Reference proteome</keyword>